<protein>
    <recommendedName>
        <fullName evidence="11">Carboxypeptidase</fullName>
        <ecNumber evidence="11">3.4.16.-</ecNumber>
    </recommendedName>
</protein>
<evidence type="ECO:0000256" key="9">
    <source>
        <dbReference type="ARBA" id="ARBA00023180"/>
    </source>
</evidence>
<evidence type="ECO:0000313" key="13">
    <source>
        <dbReference type="Proteomes" id="UP001630127"/>
    </source>
</evidence>
<dbReference type="PRINTS" id="PR00724">
    <property type="entry name" value="CRBOXYPTASEC"/>
</dbReference>
<gene>
    <name evidence="12" type="ORF">ACH5RR_018910</name>
</gene>
<keyword evidence="9" id="KW-0325">Glycoprotein</keyword>
<dbReference type="InterPro" id="IPR029058">
    <property type="entry name" value="AB_hydrolase_fold"/>
</dbReference>
<dbReference type="Gene3D" id="3.40.50.1820">
    <property type="entry name" value="alpha/beta hydrolase"/>
    <property type="match status" value="1"/>
</dbReference>
<evidence type="ECO:0000256" key="2">
    <source>
        <dbReference type="ARBA" id="ARBA00009431"/>
    </source>
</evidence>
<feature type="chain" id="PRO_5044533362" description="Carboxypeptidase" evidence="11">
    <location>
        <begin position="23"/>
        <end position="505"/>
    </location>
</feature>
<name>A0ABD2ZMT9_9GENT</name>
<comment type="caution">
    <text evidence="12">The sequence shown here is derived from an EMBL/GenBank/DDBJ whole genome shotgun (WGS) entry which is preliminary data.</text>
</comment>
<dbReference type="SUPFAM" id="SSF53474">
    <property type="entry name" value="alpha/beta-Hydrolases"/>
    <property type="match status" value="1"/>
</dbReference>
<evidence type="ECO:0000256" key="7">
    <source>
        <dbReference type="ARBA" id="ARBA00022801"/>
    </source>
</evidence>
<dbReference type="PANTHER" id="PTHR11802">
    <property type="entry name" value="SERINE PROTEASE FAMILY S10 SERINE CARBOXYPEPTIDASE"/>
    <property type="match status" value="1"/>
</dbReference>
<dbReference type="PANTHER" id="PTHR11802:SF446">
    <property type="entry name" value="SERINE CARBOXYPEPTIDASE-LIKE 49"/>
    <property type="match status" value="1"/>
</dbReference>
<keyword evidence="13" id="KW-1185">Reference proteome</keyword>
<keyword evidence="8" id="KW-1015">Disulfide bond</keyword>
<sequence>MKHFPLLIFIVVLLLSPLCSNAFLRLPSDVEFPSTQAEKLIRDLNLFPKKLVNIADRDYLSSSSPDAPKIVEKPLKFPDLIEDSSGVSVQDFAHHAGYFNIEHSHSARMFYFFFESRNSKKDPVVIWLTGGPGCSSELALFYENGPFSIAKNLSLVWNEYGWDKVSNLLYVDQPIGTGFSYSTDKRDIRHDEDGVSNDLYDFLQAFFVKHPEFAKNDFYITGESYAGHYIPAFAARVHRGNKAKEGIHINLKGFAIGNGLTEPGIQYGAYTDYALDMGVISKSDHDRINKVLPVCETAIKLCGTDGTISCMASYLVCNGIFNSIIAHAGGVNYYDVRKKCEGSLCYDFSNLDKFLNQKPVRDALGVGDIEFVSCSPTVYQAMLVDWMRNLEAGIPALLEDGVKLLVYAGEYDLICNWLGNSRWVHAMEWSGQKEFKSSPELPFVVDGSEAGLLKSHGPLNFLKVHDAGHMVPMDQPKAALEMLKRWMDSSLTESSAEPEILISSV</sequence>
<keyword evidence="5 11" id="KW-0645">Protease</keyword>
<evidence type="ECO:0000313" key="12">
    <source>
        <dbReference type="EMBL" id="KAL3520761.1"/>
    </source>
</evidence>
<dbReference type="Pfam" id="PF00450">
    <property type="entry name" value="Peptidase_S10"/>
    <property type="match status" value="1"/>
</dbReference>
<reference evidence="12 13" key="1">
    <citation type="submission" date="2024-11" db="EMBL/GenBank/DDBJ databases">
        <title>A near-complete genome assembly of Cinchona calisaya.</title>
        <authorList>
            <person name="Lian D.C."/>
            <person name="Zhao X.W."/>
            <person name="Wei L."/>
        </authorList>
    </citation>
    <scope>NUCLEOTIDE SEQUENCE [LARGE SCALE GENOMIC DNA]</scope>
    <source>
        <tissue evidence="12">Nenye</tissue>
    </source>
</reference>
<evidence type="ECO:0000256" key="5">
    <source>
        <dbReference type="ARBA" id="ARBA00022670"/>
    </source>
</evidence>
<keyword evidence="7 11" id="KW-0378">Hydrolase</keyword>
<dbReference type="GO" id="GO:0004185">
    <property type="term" value="F:serine-type carboxypeptidase activity"/>
    <property type="evidence" value="ECO:0007669"/>
    <property type="project" value="UniProtKB-UniRule"/>
</dbReference>
<keyword evidence="3" id="KW-0964">Secreted</keyword>
<dbReference type="AlphaFoldDB" id="A0ABD2ZMT9"/>
<dbReference type="PROSITE" id="PS00131">
    <property type="entry name" value="CARBOXYPEPT_SER_SER"/>
    <property type="match status" value="1"/>
</dbReference>
<evidence type="ECO:0000256" key="8">
    <source>
        <dbReference type="ARBA" id="ARBA00023157"/>
    </source>
</evidence>
<dbReference type="Proteomes" id="UP001630127">
    <property type="component" value="Unassembled WGS sequence"/>
</dbReference>
<comment type="subcellular location">
    <subcellularLocation>
        <location evidence="1">Secreted</location>
    </subcellularLocation>
</comment>
<dbReference type="InterPro" id="IPR033124">
    <property type="entry name" value="Ser_caboxypep_his_AS"/>
</dbReference>
<comment type="similarity">
    <text evidence="2 11">Belongs to the peptidase S10 family.</text>
</comment>
<evidence type="ECO:0000256" key="4">
    <source>
        <dbReference type="ARBA" id="ARBA00022645"/>
    </source>
</evidence>
<comment type="function">
    <text evidence="10">Probable carboxypeptidase.</text>
</comment>
<keyword evidence="6 11" id="KW-0732">Signal</keyword>
<dbReference type="GO" id="GO:0006508">
    <property type="term" value="P:proteolysis"/>
    <property type="evidence" value="ECO:0007669"/>
    <property type="project" value="UniProtKB-KW"/>
</dbReference>
<evidence type="ECO:0000256" key="1">
    <source>
        <dbReference type="ARBA" id="ARBA00004613"/>
    </source>
</evidence>
<dbReference type="InterPro" id="IPR018202">
    <property type="entry name" value="Ser_caboxypep_ser_AS"/>
</dbReference>
<dbReference type="GO" id="GO:0005576">
    <property type="term" value="C:extracellular region"/>
    <property type="evidence" value="ECO:0007669"/>
    <property type="project" value="UniProtKB-SubCell"/>
</dbReference>
<evidence type="ECO:0000256" key="6">
    <source>
        <dbReference type="ARBA" id="ARBA00022729"/>
    </source>
</evidence>
<evidence type="ECO:0000256" key="10">
    <source>
        <dbReference type="ARBA" id="ARBA00037399"/>
    </source>
</evidence>
<accession>A0ABD2ZMT9</accession>
<organism evidence="12 13">
    <name type="scientific">Cinchona calisaya</name>
    <dbReference type="NCBI Taxonomy" id="153742"/>
    <lineage>
        <taxon>Eukaryota</taxon>
        <taxon>Viridiplantae</taxon>
        <taxon>Streptophyta</taxon>
        <taxon>Embryophyta</taxon>
        <taxon>Tracheophyta</taxon>
        <taxon>Spermatophyta</taxon>
        <taxon>Magnoliopsida</taxon>
        <taxon>eudicotyledons</taxon>
        <taxon>Gunneridae</taxon>
        <taxon>Pentapetalae</taxon>
        <taxon>asterids</taxon>
        <taxon>lamiids</taxon>
        <taxon>Gentianales</taxon>
        <taxon>Rubiaceae</taxon>
        <taxon>Cinchonoideae</taxon>
        <taxon>Cinchoneae</taxon>
        <taxon>Cinchona</taxon>
    </lineage>
</organism>
<feature type="signal peptide" evidence="11">
    <location>
        <begin position="1"/>
        <end position="22"/>
    </location>
</feature>
<evidence type="ECO:0000256" key="3">
    <source>
        <dbReference type="ARBA" id="ARBA00022525"/>
    </source>
</evidence>
<keyword evidence="4 11" id="KW-0121">Carboxypeptidase</keyword>
<proteinExistence type="inferred from homology"/>
<evidence type="ECO:0000256" key="11">
    <source>
        <dbReference type="RuleBase" id="RU361156"/>
    </source>
</evidence>
<dbReference type="EC" id="3.4.16.-" evidence="11"/>
<dbReference type="PROSITE" id="PS00560">
    <property type="entry name" value="CARBOXYPEPT_SER_HIS"/>
    <property type="match status" value="1"/>
</dbReference>
<dbReference type="FunFam" id="3.40.50.1820:FF:000060">
    <property type="entry name" value="Carboxypeptidase"/>
    <property type="match status" value="1"/>
</dbReference>
<dbReference type="InterPro" id="IPR001563">
    <property type="entry name" value="Peptidase_S10"/>
</dbReference>
<dbReference type="EMBL" id="JBJUIK010000008">
    <property type="protein sequence ID" value="KAL3520761.1"/>
    <property type="molecule type" value="Genomic_DNA"/>
</dbReference>